<dbReference type="GO" id="GO:0016887">
    <property type="term" value="F:ATP hydrolysis activity"/>
    <property type="evidence" value="ECO:0007669"/>
    <property type="project" value="UniProtKB-UniRule"/>
</dbReference>
<evidence type="ECO:0000256" key="6">
    <source>
        <dbReference type="HAMAP-Rule" id="MF_02040"/>
    </source>
</evidence>
<keyword evidence="2 6" id="KW-0547">Nucleotide-binding</keyword>
<reference evidence="8 9" key="1">
    <citation type="journal article" date="2017" name="Genome Announc.">
        <title>Draft Genome Sequence of a Sporulating and Motile Strain of Lachnotalea glycerini Isolated from Water in Quebec City, Canada.</title>
        <authorList>
            <person name="Maheux A.F."/>
            <person name="Boudreau D.K."/>
            <person name="Berube E."/>
            <person name="Boissinot M."/>
            <person name="Raymond F."/>
            <person name="Brodeur S."/>
            <person name="Corbeil J."/>
            <person name="Isabel S."/>
            <person name="Omar R.F."/>
            <person name="Bergeron M.G."/>
        </authorList>
    </citation>
    <scope>NUCLEOTIDE SEQUENCE [LARGE SCALE GENOMIC DNA]</scope>
    <source>
        <strain evidence="8 9">CCRI-19302</strain>
    </source>
</reference>
<dbReference type="InterPro" id="IPR027417">
    <property type="entry name" value="P-loop_NTPase"/>
</dbReference>
<proteinExistence type="inferred from homology"/>
<dbReference type="PANTHER" id="PTHR42961">
    <property type="entry name" value="IRON-SULFUR PROTEIN NUBPL"/>
    <property type="match status" value="1"/>
</dbReference>
<dbReference type="GO" id="GO:0016226">
    <property type="term" value="P:iron-sulfur cluster assembly"/>
    <property type="evidence" value="ECO:0007669"/>
    <property type="project" value="InterPro"/>
</dbReference>
<comment type="function">
    <text evidence="6">Binds and transfers iron-sulfur (Fe-S) clusters to target apoproteins. Can hydrolyze ATP.</text>
</comment>
<dbReference type="RefSeq" id="WP_094378944.1">
    <property type="nucleotide sequence ID" value="NZ_NOKA02000069.1"/>
</dbReference>
<dbReference type="EMBL" id="NOKA02000069">
    <property type="protein sequence ID" value="RDY29296.1"/>
    <property type="molecule type" value="Genomic_DNA"/>
</dbReference>
<dbReference type="InterPro" id="IPR033756">
    <property type="entry name" value="YlxH/NBP35"/>
</dbReference>
<dbReference type="EMBL" id="QICS01000023">
    <property type="protein sequence ID" value="PXV84729.1"/>
    <property type="molecule type" value="Genomic_DNA"/>
</dbReference>
<evidence type="ECO:0000256" key="5">
    <source>
        <dbReference type="ARBA" id="ARBA00023014"/>
    </source>
</evidence>
<name>A0A255IA93_9FIRM</name>
<evidence type="ECO:0000256" key="1">
    <source>
        <dbReference type="ARBA" id="ARBA00022723"/>
    </source>
</evidence>
<evidence type="ECO:0000256" key="4">
    <source>
        <dbReference type="ARBA" id="ARBA00023004"/>
    </source>
</evidence>
<dbReference type="CDD" id="cd02037">
    <property type="entry name" value="Mrp_NBP35"/>
    <property type="match status" value="1"/>
</dbReference>
<protein>
    <recommendedName>
        <fullName evidence="6">Iron-sulfur cluster carrier protein</fullName>
    </recommendedName>
</protein>
<evidence type="ECO:0000313" key="9">
    <source>
        <dbReference type="Proteomes" id="UP000216411"/>
    </source>
</evidence>
<reference evidence="8" key="3">
    <citation type="submission" date="2018-07" db="EMBL/GenBank/DDBJ databases">
        <authorList>
            <person name="Quirk P.G."/>
            <person name="Krulwich T.A."/>
        </authorList>
    </citation>
    <scope>NUCLEOTIDE SEQUENCE</scope>
    <source>
        <strain evidence="8">CCRI-19302</strain>
    </source>
</reference>
<dbReference type="PANTHER" id="PTHR42961:SF2">
    <property type="entry name" value="IRON-SULFUR PROTEIN NUBPL"/>
    <property type="match status" value="1"/>
</dbReference>
<comment type="caution">
    <text evidence="7">The sequence shown here is derived from an EMBL/GenBank/DDBJ whole genome shotgun (WGS) entry which is preliminary data.</text>
</comment>
<gene>
    <name evidence="7" type="ORF">C8E03_12316</name>
    <name evidence="8" type="ORF">CG710_018560</name>
</gene>
<comment type="subunit">
    <text evidence="6">Homodimer.</text>
</comment>
<dbReference type="InterPro" id="IPR019591">
    <property type="entry name" value="Mrp/NBP35_ATP-bd"/>
</dbReference>
<feature type="binding site" evidence="6">
    <location>
        <begin position="47"/>
        <end position="54"/>
    </location>
    <ligand>
        <name>ATP</name>
        <dbReference type="ChEBI" id="CHEBI:30616"/>
    </ligand>
</feature>
<keyword evidence="9" id="KW-1185">Reference proteome</keyword>
<dbReference type="Proteomes" id="UP000247523">
    <property type="component" value="Unassembled WGS sequence"/>
</dbReference>
<dbReference type="Proteomes" id="UP000216411">
    <property type="component" value="Unassembled WGS sequence"/>
</dbReference>
<dbReference type="Pfam" id="PF10609">
    <property type="entry name" value="ParA"/>
    <property type="match status" value="1"/>
</dbReference>
<dbReference type="InterPro" id="IPR044304">
    <property type="entry name" value="NUBPL-like"/>
</dbReference>
<dbReference type="HAMAP" id="MF_02040">
    <property type="entry name" value="Mrp_NBP35"/>
    <property type="match status" value="1"/>
</dbReference>
<keyword evidence="6" id="KW-0378">Hydrolase</keyword>
<evidence type="ECO:0000313" key="10">
    <source>
        <dbReference type="Proteomes" id="UP000247523"/>
    </source>
</evidence>
<keyword evidence="1 6" id="KW-0479">Metal-binding</keyword>
<comment type="similarity">
    <text evidence="6">Belongs to the Mrp/NBP35 ATP-binding proteins family.</text>
</comment>
<accession>A0A255IA93</accession>
<dbReference type="GO" id="GO:0005524">
    <property type="term" value="F:ATP binding"/>
    <property type="evidence" value="ECO:0007669"/>
    <property type="project" value="UniProtKB-UniRule"/>
</dbReference>
<dbReference type="AlphaFoldDB" id="A0A255IA93"/>
<evidence type="ECO:0000313" key="7">
    <source>
        <dbReference type="EMBL" id="PXV84729.1"/>
    </source>
</evidence>
<evidence type="ECO:0000256" key="3">
    <source>
        <dbReference type="ARBA" id="ARBA00022840"/>
    </source>
</evidence>
<evidence type="ECO:0000313" key="8">
    <source>
        <dbReference type="EMBL" id="RDY29296.1"/>
    </source>
</evidence>
<dbReference type="Gene3D" id="3.40.50.300">
    <property type="entry name" value="P-loop containing nucleotide triphosphate hydrolases"/>
    <property type="match status" value="1"/>
</dbReference>
<keyword evidence="3 6" id="KW-0067">ATP-binding</keyword>
<dbReference type="GO" id="GO:0140663">
    <property type="term" value="F:ATP-dependent FeS chaperone activity"/>
    <property type="evidence" value="ECO:0007669"/>
    <property type="project" value="InterPro"/>
</dbReference>
<dbReference type="GO" id="GO:0051539">
    <property type="term" value="F:4 iron, 4 sulfur cluster binding"/>
    <property type="evidence" value="ECO:0007669"/>
    <property type="project" value="TreeGrafter"/>
</dbReference>
<organism evidence="7 10">
    <name type="scientific">Lachnotalea glycerini</name>
    <dbReference type="NCBI Taxonomy" id="1763509"/>
    <lineage>
        <taxon>Bacteria</taxon>
        <taxon>Bacillati</taxon>
        <taxon>Bacillota</taxon>
        <taxon>Clostridia</taxon>
        <taxon>Lachnospirales</taxon>
        <taxon>Lachnospiraceae</taxon>
        <taxon>Lachnotalea</taxon>
    </lineage>
</organism>
<dbReference type="GO" id="GO:0046872">
    <property type="term" value="F:metal ion binding"/>
    <property type="evidence" value="ECO:0007669"/>
    <property type="project" value="UniProtKB-KW"/>
</dbReference>
<keyword evidence="5 6" id="KW-0411">Iron-sulfur</keyword>
<dbReference type="FunFam" id="3.40.50.300:FF:001119">
    <property type="entry name" value="Iron-sulfur cluster carrier protein"/>
    <property type="match status" value="1"/>
</dbReference>
<dbReference type="OrthoDB" id="9809679at2"/>
<evidence type="ECO:0000256" key="2">
    <source>
        <dbReference type="ARBA" id="ARBA00022741"/>
    </source>
</evidence>
<reference evidence="7 10" key="2">
    <citation type="submission" date="2018-05" db="EMBL/GenBank/DDBJ databases">
        <title>Genomic Encyclopedia of Type Strains, Phase IV (KMG-IV): sequencing the most valuable type-strain genomes for metagenomic binning, comparative biology and taxonomic classification.</title>
        <authorList>
            <person name="Goeker M."/>
        </authorList>
    </citation>
    <scope>NUCLEOTIDE SEQUENCE [LARGE SCALE GENOMIC DNA]</scope>
    <source>
        <strain evidence="7 10">DSM 28816</strain>
    </source>
</reference>
<keyword evidence="4 6" id="KW-0408">Iron</keyword>
<dbReference type="SUPFAM" id="SSF52540">
    <property type="entry name" value="P-loop containing nucleoside triphosphate hydrolases"/>
    <property type="match status" value="1"/>
</dbReference>
<sequence>MADRSCSNLECSKESCEGCESKNQPQSLLVEPNIYTNVKKVIGVVSGKGGVGKSMITASLATLMQKEGFKTGVLDADITGPSIPKMFGVKGPAQGNEEGIFPEIAPNGTKIMSINLLMENEDAPVIWRGPVIANMVKQFWSDVMWGDLDYLFVDMPPGTGDVPLTVFQSLPIDGIVVVTSPQDLVSMIVKKAYHMAKAMNIPILGIIENYSYIKCPDCNKEIKVFGESHIDKIATELDMEVLGKVPINAEYAKAADDGVFYQIQNEHIRKAVLKLSNLLK</sequence>